<evidence type="ECO:0000256" key="1">
    <source>
        <dbReference type="ARBA" id="ARBA00001947"/>
    </source>
</evidence>
<evidence type="ECO:0000313" key="10">
    <source>
        <dbReference type="Proteomes" id="UP000023268"/>
    </source>
</evidence>
<dbReference type="PANTHER" id="PTHR22726">
    <property type="entry name" value="METALLOENDOPEPTIDASE OMA1"/>
    <property type="match status" value="1"/>
</dbReference>
<gene>
    <name evidence="9" type="ORF">AZ34_01740</name>
</gene>
<protein>
    <submittedName>
        <fullName evidence="9">Peptidase M48</fullName>
    </submittedName>
</protein>
<dbReference type="GO" id="GO:0004222">
    <property type="term" value="F:metalloendopeptidase activity"/>
    <property type="evidence" value="ECO:0007669"/>
    <property type="project" value="InterPro"/>
</dbReference>
<keyword evidence="2" id="KW-0645">Protease</keyword>
<dbReference type="InterPro" id="IPR001915">
    <property type="entry name" value="Peptidase_M48"/>
</dbReference>
<accession>A0A016XDM5</accession>
<dbReference type="GO" id="GO:0051603">
    <property type="term" value="P:proteolysis involved in protein catabolic process"/>
    <property type="evidence" value="ECO:0007669"/>
    <property type="project" value="TreeGrafter"/>
</dbReference>
<proteinExistence type="predicted"/>
<comment type="caution">
    <text evidence="9">The sequence shown here is derived from an EMBL/GenBank/DDBJ whole genome shotgun (WGS) entry which is preliminary data.</text>
</comment>
<dbReference type="Pfam" id="PF01435">
    <property type="entry name" value="Peptidase_M48"/>
    <property type="match status" value="1"/>
</dbReference>
<dbReference type="Gene3D" id="3.30.2010.10">
    <property type="entry name" value="Metalloproteases ('zincins'), catalytic domain"/>
    <property type="match status" value="1"/>
</dbReference>
<feature type="domain" description="Peptidase M48" evidence="8">
    <location>
        <begin position="94"/>
        <end position="259"/>
    </location>
</feature>
<dbReference type="GO" id="GO:0046872">
    <property type="term" value="F:metal ion binding"/>
    <property type="evidence" value="ECO:0007669"/>
    <property type="project" value="UniProtKB-KW"/>
</dbReference>
<keyword evidence="3" id="KW-0479">Metal-binding</keyword>
<organism evidence="9 10">
    <name type="scientific">Hylemonella gracilis str. Niagara R</name>
    <dbReference type="NCBI Taxonomy" id="1458275"/>
    <lineage>
        <taxon>Bacteria</taxon>
        <taxon>Pseudomonadati</taxon>
        <taxon>Pseudomonadota</taxon>
        <taxon>Betaproteobacteria</taxon>
        <taxon>Burkholderiales</taxon>
        <taxon>Comamonadaceae</taxon>
        <taxon>Hylemonella</taxon>
    </lineage>
</organism>
<comment type="cofactor">
    <cofactor evidence="1">
        <name>Zn(2+)</name>
        <dbReference type="ChEBI" id="CHEBI:29105"/>
    </cofactor>
</comment>
<dbReference type="STRING" id="1458275.AZ34_01740"/>
<evidence type="ECO:0000256" key="6">
    <source>
        <dbReference type="ARBA" id="ARBA00023049"/>
    </source>
</evidence>
<dbReference type="AlphaFoldDB" id="A0A016XDM5"/>
<evidence type="ECO:0000256" key="7">
    <source>
        <dbReference type="SAM" id="SignalP"/>
    </source>
</evidence>
<dbReference type="Proteomes" id="UP000023268">
    <property type="component" value="Unassembled WGS sequence"/>
</dbReference>
<evidence type="ECO:0000256" key="3">
    <source>
        <dbReference type="ARBA" id="ARBA00022723"/>
    </source>
</evidence>
<evidence type="ECO:0000256" key="5">
    <source>
        <dbReference type="ARBA" id="ARBA00022833"/>
    </source>
</evidence>
<dbReference type="eggNOG" id="COG4783">
    <property type="taxonomic scope" value="Bacteria"/>
</dbReference>
<feature type="chain" id="PRO_5001492350" evidence="7">
    <location>
        <begin position="19"/>
        <end position="515"/>
    </location>
</feature>
<dbReference type="EMBL" id="JEMG01000001">
    <property type="protein sequence ID" value="EYC49921.1"/>
    <property type="molecule type" value="Genomic_DNA"/>
</dbReference>
<evidence type="ECO:0000256" key="2">
    <source>
        <dbReference type="ARBA" id="ARBA00022670"/>
    </source>
</evidence>
<dbReference type="InterPro" id="IPR051156">
    <property type="entry name" value="Mito/Outer_Membr_Metalloprot"/>
</dbReference>
<keyword evidence="7" id="KW-0732">Signal</keyword>
<keyword evidence="5" id="KW-0862">Zinc</keyword>
<evidence type="ECO:0000313" key="9">
    <source>
        <dbReference type="EMBL" id="EYC49921.1"/>
    </source>
</evidence>
<dbReference type="PANTHER" id="PTHR22726:SF1">
    <property type="entry name" value="METALLOENDOPEPTIDASE OMA1, MITOCHONDRIAL"/>
    <property type="match status" value="1"/>
</dbReference>
<feature type="signal peptide" evidence="7">
    <location>
        <begin position="1"/>
        <end position="18"/>
    </location>
</feature>
<sequence>MKRKLMCLGLACSVGAMAQGNPNALPALGDGLEMSTGAERQLGDRIVRELYRSTAYMDDAILGDYVEGIWLRLMAAARLRGELRPEMDEQYAWAVLLGRDRSVNAFALPGGYMGVHLGLIASVDDADELASVLAHELSHITQRHIARMVSRQGQQAPWMIAAMILGILAASSSPDAAGALIVGGQAAAVQGQLNFSRDMEREADRVGYGVMTQAGFNGQGFASMFEKLLQANRHNDTGAFPYLRSHPLTTERIADMQARQQLQATTAPVGDGDSAMAHAMLAARARVLADASVDSLRAALAQAQEIGSLAASQLSARQAGLMYAGAWAAGELRDPAAAQKLWERLQALVTAHPQAAYQLRLLGAELALSAGDGSRALALLEPPASRSAAPIGDLAKMPRAQQLLRARALTLSGKEGAARAAQALQIWLAERPRDAQAWQLLSDACAAQGQTLRAVRAEAEAYAARLDYAAARDRYAAAQDLIRRGAAGNDHIEASIVDARSKQVDALLREQMRER</sequence>
<name>A0A016XDM5_9BURK</name>
<keyword evidence="4" id="KW-0378">Hydrolase</keyword>
<keyword evidence="6" id="KW-0482">Metalloprotease</keyword>
<reference evidence="9 10" key="1">
    <citation type="submission" date="2014-02" db="EMBL/GenBank/DDBJ databases">
        <title>Draft Genome of Hylemonella gracilis isolated from the Niagara River.</title>
        <authorList>
            <person name="Pawlowski D.R."/>
            <person name="Koudelka G.B."/>
        </authorList>
    </citation>
    <scope>NUCLEOTIDE SEQUENCE [LARGE SCALE GENOMIC DNA]</scope>
    <source>
        <strain evidence="9 10">Niagara R</strain>
    </source>
</reference>
<evidence type="ECO:0000256" key="4">
    <source>
        <dbReference type="ARBA" id="ARBA00022801"/>
    </source>
</evidence>
<dbReference type="GO" id="GO:0016020">
    <property type="term" value="C:membrane"/>
    <property type="evidence" value="ECO:0007669"/>
    <property type="project" value="TreeGrafter"/>
</dbReference>
<evidence type="ECO:0000259" key="8">
    <source>
        <dbReference type="Pfam" id="PF01435"/>
    </source>
</evidence>